<reference evidence="1 2" key="1">
    <citation type="journal article" date="2023" name="Plants (Basel)">
        <title>Bridging the Gap: Combining Genomics and Transcriptomics Approaches to Understand Stylosanthes scabra, an Orphan Legume from the Brazilian Caatinga.</title>
        <authorList>
            <person name="Ferreira-Neto J.R.C."/>
            <person name="da Silva M.D."/>
            <person name="Binneck E."/>
            <person name="de Melo N.F."/>
            <person name="da Silva R.H."/>
            <person name="de Melo A.L.T.M."/>
            <person name="Pandolfi V."/>
            <person name="Bustamante F.O."/>
            <person name="Brasileiro-Vidal A.C."/>
            <person name="Benko-Iseppon A.M."/>
        </authorList>
    </citation>
    <scope>NUCLEOTIDE SEQUENCE [LARGE SCALE GENOMIC DNA]</scope>
    <source>
        <tissue evidence="1">Leaves</tissue>
    </source>
</reference>
<keyword evidence="2" id="KW-1185">Reference proteome</keyword>
<organism evidence="1 2">
    <name type="scientific">Stylosanthes scabra</name>
    <dbReference type="NCBI Taxonomy" id="79078"/>
    <lineage>
        <taxon>Eukaryota</taxon>
        <taxon>Viridiplantae</taxon>
        <taxon>Streptophyta</taxon>
        <taxon>Embryophyta</taxon>
        <taxon>Tracheophyta</taxon>
        <taxon>Spermatophyta</taxon>
        <taxon>Magnoliopsida</taxon>
        <taxon>eudicotyledons</taxon>
        <taxon>Gunneridae</taxon>
        <taxon>Pentapetalae</taxon>
        <taxon>rosids</taxon>
        <taxon>fabids</taxon>
        <taxon>Fabales</taxon>
        <taxon>Fabaceae</taxon>
        <taxon>Papilionoideae</taxon>
        <taxon>50 kb inversion clade</taxon>
        <taxon>dalbergioids sensu lato</taxon>
        <taxon>Dalbergieae</taxon>
        <taxon>Pterocarpus clade</taxon>
        <taxon>Stylosanthes</taxon>
    </lineage>
</organism>
<sequence length="341" mass="39567">MDQGTILSEFQRDIEEIKIAALKCEKAIEEENSQKQLTPLIVEEIPVHEPVKEVCRQNTMMEELLDNDLLDALGDLPPLNDAFYCTDCDGVTLCSVCAEIETCLKGDDVQVTNIFNGNIDIHDEVKNVSDIGQLEKNNCEVENNVLVEVDELKNMKSSKSSVDLNENFDSSMVCVDSVVRDCALLPIDKEYEKEEIIVDYVHQFLPSPASIIQLPSQSQLELVHISHGYFLGPHQYALVETDYQLQIICDMQYKSHVESTTVKKSRSRAFQWTQRDGIHEKYKDEGQPLRSIIWNPKLLLWIFIKQFQRICHMMYKVWDRGKTCFHKHWWRFLDEFKHKPP</sequence>
<evidence type="ECO:0000313" key="2">
    <source>
        <dbReference type="Proteomes" id="UP001341840"/>
    </source>
</evidence>
<comment type="caution">
    <text evidence="1">The sequence shown here is derived from an EMBL/GenBank/DDBJ whole genome shotgun (WGS) entry which is preliminary data.</text>
</comment>
<dbReference type="Proteomes" id="UP001341840">
    <property type="component" value="Unassembled WGS sequence"/>
</dbReference>
<protein>
    <submittedName>
        <fullName evidence="1">Uncharacterized protein</fullName>
    </submittedName>
</protein>
<name>A0ABU6S7R6_9FABA</name>
<accession>A0ABU6S7R6</accession>
<gene>
    <name evidence="1" type="ORF">PIB30_013280</name>
</gene>
<dbReference type="EMBL" id="JASCZI010060449">
    <property type="protein sequence ID" value="MED6131798.1"/>
    <property type="molecule type" value="Genomic_DNA"/>
</dbReference>
<evidence type="ECO:0000313" key="1">
    <source>
        <dbReference type="EMBL" id="MED6131798.1"/>
    </source>
</evidence>
<proteinExistence type="predicted"/>